<dbReference type="Gene3D" id="1.20.1090.10">
    <property type="entry name" value="Dehydroquinate synthase-like - alpha domain"/>
    <property type="match status" value="1"/>
</dbReference>
<gene>
    <name evidence="1" type="ORF">Q604_UNBC02979G0001</name>
</gene>
<feature type="non-terminal residue" evidence="1">
    <location>
        <position position="1"/>
    </location>
</feature>
<dbReference type="EMBL" id="AZMM01002979">
    <property type="protein sequence ID" value="ETJ43032.1"/>
    <property type="molecule type" value="Genomic_DNA"/>
</dbReference>
<proteinExistence type="predicted"/>
<name>W1YKL6_9ZZZZ</name>
<sequence length="69" mass="7917">KETEENHLHGEIVAYGLLILLTVDQQMDELQRWLPIYRELGWPTKLSQLGLTASHIPQIVEKATSVHDI</sequence>
<dbReference type="SUPFAM" id="SSF56796">
    <property type="entry name" value="Dehydroquinate synthase-like"/>
    <property type="match status" value="1"/>
</dbReference>
<protein>
    <submittedName>
        <fullName evidence="1">Iron-containing alcohol dehydrogenase</fullName>
    </submittedName>
</protein>
<evidence type="ECO:0000313" key="1">
    <source>
        <dbReference type="EMBL" id="ETJ43032.1"/>
    </source>
</evidence>
<dbReference type="AlphaFoldDB" id="W1YKL6"/>
<organism evidence="1">
    <name type="scientific">human gut metagenome</name>
    <dbReference type="NCBI Taxonomy" id="408170"/>
    <lineage>
        <taxon>unclassified sequences</taxon>
        <taxon>metagenomes</taxon>
        <taxon>organismal metagenomes</taxon>
    </lineage>
</organism>
<accession>W1YKL6</accession>
<reference evidence="1" key="1">
    <citation type="submission" date="2013-12" db="EMBL/GenBank/DDBJ databases">
        <title>A Varibaculum cambriense genome reconstructed from a premature infant gut community with otherwise low bacterial novelty that shifts toward anaerobic metabolism during the third week of life.</title>
        <authorList>
            <person name="Brown C.T."/>
            <person name="Sharon I."/>
            <person name="Thomas B.C."/>
            <person name="Castelle C.J."/>
            <person name="Morowitz M.J."/>
            <person name="Banfield J.F."/>
        </authorList>
    </citation>
    <scope>NUCLEOTIDE SEQUENCE</scope>
</reference>
<comment type="caution">
    <text evidence="1">The sequence shown here is derived from an EMBL/GenBank/DDBJ whole genome shotgun (WGS) entry which is preliminary data.</text>
</comment>
<feature type="non-terminal residue" evidence="1">
    <location>
        <position position="69"/>
    </location>
</feature>